<comment type="similarity">
    <text evidence="2 13">Belongs to the glutamate-gated ion channel (TC 1.A.10.1) family.</text>
</comment>
<keyword evidence="4 16" id="KW-0812">Transmembrane</keyword>
<dbReference type="Pfam" id="PF10613">
    <property type="entry name" value="Lig_chan-Glu_bd"/>
    <property type="match status" value="1"/>
</dbReference>
<dbReference type="InterPro" id="IPR001320">
    <property type="entry name" value="Iontro_rcpt_C"/>
</dbReference>
<feature type="transmembrane region" description="Helical" evidence="16">
    <location>
        <begin position="844"/>
        <end position="868"/>
    </location>
</feature>
<keyword evidence="12 13" id="KW-0407">Ion channel</keyword>
<dbReference type="SMART" id="SM00079">
    <property type="entry name" value="PBPe"/>
    <property type="match status" value="1"/>
</dbReference>
<name>A0A9Q0HYE2_9POAL</name>
<dbReference type="Gene3D" id="3.40.50.2300">
    <property type="match status" value="2"/>
</dbReference>
<evidence type="ECO:0000256" key="7">
    <source>
        <dbReference type="ARBA" id="ARBA00023065"/>
    </source>
</evidence>
<dbReference type="GO" id="GO:0016020">
    <property type="term" value="C:membrane"/>
    <property type="evidence" value="ECO:0007669"/>
    <property type="project" value="UniProtKB-SubCell"/>
</dbReference>
<evidence type="ECO:0000256" key="1">
    <source>
        <dbReference type="ARBA" id="ARBA00004141"/>
    </source>
</evidence>
<dbReference type="InterPro" id="IPR017103">
    <property type="entry name" value="Iontropic_Glu_rcpt_pln"/>
</dbReference>
<dbReference type="InterPro" id="IPR001828">
    <property type="entry name" value="ANF_lig-bd_rcpt"/>
</dbReference>
<keyword evidence="14" id="KW-1015">Disulfide bond</keyword>
<dbReference type="Gene3D" id="3.40.190.10">
    <property type="entry name" value="Periplasmic binding protein-like II"/>
    <property type="match status" value="2"/>
</dbReference>
<evidence type="ECO:0000256" key="10">
    <source>
        <dbReference type="ARBA" id="ARBA00023180"/>
    </source>
</evidence>
<feature type="domain" description="Ionotropic glutamate receptor C-terminal" evidence="18">
    <location>
        <begin position="480"/>
        <end position="821"/>
    </location>
</feature>
<evidence type="ECO:0000259" key="18">
    <source>
        <dbReference type="SMART" id="SM00079"/>
    </source>
</evidence>
<dbReference type="Proteomes" id="UP001151287">
    <property type="component" value="Unassembled WGS sequence"/>
</dbReference>
<dbReference type="OrthoDB" id="5984008at2759"/>
<feature type="signal peptide" evidence="17">
    <location>
        <begin position="1"/>
        <end position="28"/>
    </location>
</feature>
<dbReference type="GO" id="GO:0007165">
    <property type="term" value="P:signal transduction"/>
    <property type="evidence" value="ECO:0007669"/>
    <property type="project" value="UniProtKB-ARBA"/>
</dbReference>
<evidence type="ECO:0000256" key="13">
    <source>
        <dbReference type="PIRNR" id="PIRNR037090"/>
    </source>
</evidence>
<evidence type="ECO:0000256" key="11">
    <source>
        <dbReference type="ARBA" id="ARBA00023286"/>
    </source>
</evidence>
<comment type="function">
    <text evidence="13">Glutamate-gated receptor that probably acts as non-selective cation channel.</text>
</comment>
<dbReference type="PIRSF" id="PIRSF037090">
    <property type="entry name" value="Iontro_Glu-like_rcpt_pln"/>
    <property type="match status" value="1"/>
</dbReference>
<keyword evidence="11 13" id="KW-1071">Ligand-gated ion channel</keyword>
<dbReference type="CDD" id="cd13686">
    <property type="entry name" value="GluR_Plant"/>
    <property type="match status" value="1"/>
</dbReference>
<keyword evidence="6 16" id="KW-1133">Transmembrane helix</keyword>
<evidence type="ECO:0000256" key="15">
    <source>
        <dbReference type="SAM" id="MobiDB-lite"/>
    </source>
</evidence>
<evidence type="ECO:0000256" key="5">
    <source>
        <dbReference type="ARBA" id="ARBA00022729"/>
    </source>
</evidence>
<feature type="chain" id="PRO_5040267990" description="Glutamate receptor" evidence="17">
    <location>
        <begin position="29"/>
        <end position="928"/>
    </location>
</feature>
<dbReference type="GO" id="GO:0015276">
    <property type="term" value="F:ligand-gated monoatomic ion channel activity"/>
    <property type="evidence" value="ECO:0007669"/>
    <property type="project" value="InterPro"/>
</dbReference>
<feature type="disulfide bond" evidence="14">
    <location>
        <begin position="770"/>
        <end position="824"/>
    </location>
</feature>
<dbReference type="AlphaFoldDB" id="A0A9Q0HYE2"/>
<dbReference type="SUPFAM" id="SSF53822">
    <property type="entry name" value="Periplasmic binding protein-like I"/>
    <property type="match status" value="1"/>
</dbReference>
<gene>
    <name evidence="19" type="ORF">LUZ63_002825</name>
</gene>
<dbReference type="SUPFAM" id="SSF53850">
    <property type="entry name" value="Periplasmic binding protein-like II"/>
    <property type="match status" value="1"/>
</dbReference>
<dbReference type="PRINTS" id="PR01176">
    <property type="entry name" value="GABABRECEPTR"/>
</dbReference>
<dbReference type="FunFam" id="3.40.190.10:FF:000054">
    <property type="entry name" value="Glutamate receptor"/>
    <property type="match status" value="1"/>
</dbReference>
<keyword evidence="5 17" id="KW-0732">Signal</keyword>
<keyword evidence="8 13" id="KW-0472">Membrane</keyword>
<evidence type="ECO:0000256" key="16">
    <source>
        <dbReference type="SAM" id="Phobius"/>
    </source>
</evidence>
<dbReference type="InterPro" id="IPR015683">
    <property type="entry name" value="Ionotropic_Glu_rcpt"/>
</dbReference>
<evidence type="ECO:0000256" key="4">
    <source>
        <dbReference type="ARBA" id="ARBA00022692"/>
    </source>
</evidence>
<feature type="region of interest" description="Disordered" evidence="15">
    <location>
        <begin position="902"/>
        <end position="928"/>
    </location>
</feature>
<keyword evidence="20" id="KW-1185">Reference proteome</keyword>
<dbReference type="FunFam" id="1.10.287.70:FF:000037">
    <property type="entry name" value="Glutamate receptor"/>
    <property type="match status" value="1"/>
</dbReference>
<dbReference type="GO" id="GO:0009611">
    <property type="term" value="P:response to wounding"/>
    <property type="evidence" value="ECO:0007669"/>
    <property type="project" value="UniProtKB-ARBA"/>
</dbReference>
<protein>
    <recommendedName>
        <fullName evidence="13">Glutamate receptor</fullName>
    </recommendedName>
</protein>
<evidence type="ECO:0000256" key="8">
    <source>
        <dbReference type="ARBA" id="ARBA00023136"/>
    </source>
</evidence>
<keyword evidence="7 13" id="KW-0406">Ion transport</keyword>
<dbReference type="PANTHER" id="PTHR18966">
    <property type="entry name" value="IONOTROPIC GLUTAMATE RECEPTOR"/>
    <property type="match status" value="1"/>
</dbReference>
<dbReference type="InterPro" id="IPR019594">
    <property type="entry name" value="Glu/Gly-bd"/>
</dbReference>
<comment type="caution">
    <text evidence="19">The sequence shown here is derived from an EMBL/GenBank/DDBJ whole genome shotgun (WGS) entry which is preliminary data.</text>
</comment>
<accession>A0A9Q0HYE2</accession>
<keyword evidence="10" id="KW-0325">Glycoprotein</keyword>
<dbReference type="Gene3D" id="1.10.287.70">
    <property type="match status" value="1"/>
</dbReference>
<dbReference type="InterPro" id="IPR028082">
    <property type="entry name" value="Peripla_BP_I"/>
</dbReference>
<evidence type="ECO:0000256" key="12">
    <source>
        <dbReference type="ARBA" id="ARBA00023303"/>
    </source>
</evidence>
<feature type="transmembrane region" description="Helical" evidence="16">
    <location>
        <begin position="599"/>
        <end position="619"/>
    </location>
</feature>
<evidence type="ECO:0000313" key="20">
    <source>
        <dbReference type="Proteomes" id="UP001151287"/>
    </source>
</evidence>
<evidence type="ECO:0000256" key="17">
    <source>
        <dbReference type="SAM" id="SignalP"/>
    </source>
</evidence>
<evidence type="ECO:0000313" key="19">
    <source>
        <dbReference type="EMBL" id="KAJ1703046.1"/>
    </source>
</evidence>
<reference evidence="19" key="1">
    <citation type="journal article" date="2022" name="Cell">
        <title>Repeat-based holocentromeres influence genome architecture and karyotype evolution.</title>
        <authorList>
            <person name="Hofstatter P.G."/>
            <person name="Thangavel G."/>
            <person name="Lux T."/>
            <person name="Neumann P."/>
            <person name="Vondrak T."/>
            <person name="Novak P."/>
            <person name="Zhang M."/>
            <person name="Costa L."/>
            <person name="Castellani M."/>
            <person name="Scott A."/>
            <person name="Toegelov H."/>
            <person name="Fuchs J."/>
            <person name="Mata-Sucre Y."/>
            <person name="Dias Y."/>
            <person name="Vanzela A.L.L."/>
            <person name="Huettel B."/>
            <person name="Almeida C.C.S."/>
            <person name="Simkova H."/>
            <person name="Souza G."/>
            <person name="Pedrosa-Harand A."/>
            <person name="Macas J."/>
            <person name="Mayer K.F.X."/>
            <person name="Houben A."/>
            <person name="Marques A."/>
        </authorList>
    </citation>
    <scope>NUCLEOTIDE SEQUENCE</scope>
    <source>
        <strain evidence="19">RhyBre1mFocal</strain>
    </source>
</reference>
<comment type="subcellular location">
    <subcellularLocation>
        <location evidence="1">Membrane</location>
        <topology evidence="1">Multi-pass membrane protein</topology>
    </subcellularLocation>
</comment>
<feature type="compositionally biased region" description="Polar residues" evidence="15">
    <location>
        <begin position="907"/>
        <end position="928"/>
    </location>
</feature>
<dbReference type="InterPro" id="IPR044440">
    <property type="entry name" value="GABAb_receptor_plant_PBP1"/>
</dbReference>
<dbReference type="Pfam" id="PF00060">
    <property type="entry name" value="Lig_chan"/>
    <property type="match status" value="1"/>
</dbReference>
<dbReference type="FunFam" id="3.40.50.2300:FF:000081">
    <property type="entry name" value="Glutamate receptor"/>
    <property type="match status" value="1"/>
</dbReference>
<organism evidence="19 20">
    <name type="scientific">Rhynchospora breviuscula</name>
    <dbReference type="NCBI Taxonomy" id="2022672"/>
    <lineage>
        <taxon>Eukaryota</taxon>
        <taxon>Viridiplantae</taxon>
        <taxon>Streptophyta</taxon>
        <taxon>Embryophyta</taxon>
        <taxon>Tracheophyta</taxon>
        <taxon>Spermatophyta</taxon>
        <taxon>Magnoliopsida</taxon>
        <taxon>Liliopsida</taxon>
        <taxon>Poales</taxon>
        <taxon>Cyperaceae</taxon>
        <taxon>Cyperoideae</taxon>
        <taxon>Rhynchosporeae</taxon>
        <taxon>Rhynchospora</taxon>
    </lineage>
</organism>
<feature type="transmembrane region" description="Helical" evidence="16">
    <location>
        <begin position="655"/>
        <end position="673"/>
    </location>
</feature>
<evidence type="ECO:0000256" key="14">
    <source>
        <dbReference type="PIRSR" id="PIRSR037090-50"/>
    </source>
</evidence>
<dbReference type="Pfam" id="PF01094">
    <property type="entry name" value="ANF_receptor"/>
    <property type="match status" value="1"/>
</dbReference>
<dbReference type="FunFam" id="3.40.190.10:FF:000175">
    <property type="entry name" value="Glutamate receptor"/>
    <property type="match status" value="1"/>
</dbReference>
<dbReference type="EMBL" id="JAMQYH010000001">
    <property type="protein sequence ID" value="KAJ1703046.1"/>
    <property type="molecule type" value="Genomic_DNA"/>
</dbReference>
<evidence type="ECO:0000256" key="3">
    <source>
        <dbReference type="ARBA" id="ARBA00022448"/>
    </source>
</evidence>
<keyword evidence="3 13" id="KW-0813">Transport</keyword>
<dbReference type="CDD" id="cd19990">
    <property type="entry name" value="PBP1_GABAb_receptor_plant"/>
    <property type="match status" value="1"/>
</dbReference>
<proteinExistence type="inferred from homology"/>
<sequence length="928" mass="102885">MIDKLVHRHKSLLSLVIFLSFFPTPGLSANSTTLPKVVNIGALFTFNSTIGRVAKVAISSAVNDVNNDSTVLNGTKLVVEMQDTKCDGFDGIIQALQFMEKDVVAILGPQSSVIAHVIAHLANELQVPLLSFSATDPTLTSLEYPFVIQTTQSDLFQMTAIVDLIDYYQWKQVVAIYLDDDFGRNGIAALGDKLADRRLKISDRAGIRPGSDRSDITDLLVKLALVESRVIVLHADLGSGLLVFSVANYLGMMSEGYVWIVTDWLSAYLDSILPADEGLMDMIQGVITLRQHIPNSQKKRALVSNWGKLVERENATENIRLNTYGLHAYDTVWLIARALDAYFTNDGSISFSADPKLKRPKNDNGSLHLEAMSVFDGGKMLLDNIQNVSFTGVTGLVQYNDERHLIKPAYDIINIIGTGFRVIGFWSNYSGLSVVSPETLYTRPPNKTWSNQQLHPVIWPGGDTKIPRGWTFAYNGRELRIGVPNRVSYREFVTESRTTGMVSGFCIDVFVAAVNFLPYPVSYSFVPFGNGKENPSYSGLVQEVVSNELDGAVGDISIVTNRTRVADFTQPYVGSGLVVLVPMKRQKSDSWAFLQPFTLSMWGITGVFFLFVGVVVWILEHRINEDFRGPPKKQLITVLWFSFSTLFFSHKENTVSILGRAVLIIWLFVVLIIQSSYTASLTSILTVQQISTTIHGIEDLQRTDDPIGFQVGSFTENYLVEELGISRSRLKALGTVEAYAEALELGPHHGGVAAIVDERPYVDLFVSTQCNFTIVGSEFTKSGWGFAFPRDSELAIDLSTAILKLSENGDLQRIHNKWFTRSTCSTQTDLLEANHLEFSSFSGLFLICGLACLLALVIYFVILLIQFYKQAHEDETDASSSGSSRLRTPRRSIRGFLSFVDNKDESVNGTPRKSQTDNLSSNGLDIEN</sequence>
<keyword evidence="9 13" id="KW-0675">Receptor</keyword>
<evidence type="ECO:0000256" key="2">
    <source>
        <dbReference type="ARBA" id="ARBA00008685"/>
    </source>
</evidence>
<evidence type="ECO:0000256" key="6">
    <source>
        <dbReference type="ARBA" id="ARBA00022989"/>
    </source>
</evidence>
<evidence type="ECO:0000256" key="9">
    <source>
        <dbReference type="ARBA" id="ARBA00023170"/>
    </source>
</evidence>
<dbReference type="GO" id="GO:1901701">
    <property type="term" value="P:cellular response to oxygen-containing compound"/>
    <property type="evidence" value="ECO:0007669"/>
    <property type="project" value="UniProtKB-ARBA"/>
</dbReference>